<proteinExistence type="predicted"/>
<dbReference type="RefSeq" id="WP_198841427.1">
    <property type="nucleotide sequence ID" value="NZ_JAEHFJ010000004.1"/>
</dbReference>
<keyword evidence="1" id="KW-0812">Transmembrane</keyword>
<keyword evidence="1" id="KW-0472">Membrane</keyword>
<dbReference type="EMBL" id="JAEHFJ010000004">
    <property type="protein sequence ID" value="MBJ2174705.1"/>
    <property type="molecule type" value="Genomic_DNA"/>
</dbReference>
<dbReference type="Proteomes" id="UP000623301">
    <property type="component" value="Unassembled WGS sequence"/>
</dbReference>
<evidence type="ECO:0000313" key="2">
    <source>
        <dbReference type="EMBL" id="MBJ2174705.1"/>
    </source>
</evidence>
<feature type="transmembrane region" description="Helical" evidence="1">
    <location>
        <begin position="6"/>
        <end position="33"/>
    </location>
</feature>
<keyword evidence="1" id="KW-1133">Transmembrane helix</keyword>
<protein>
    <submittedName>
        <fullName evidence="2">Uncharacterized protein</fullName>
    </submittedName>
</protein>
<name>A0ABS0WRT9_9FLAO</name>
<comment type="caution">
    <text evidence="2">The sequence shown here is derived from an EMBL/GenBank/DDBJ whole genome shotgun (WGS) entry which is preliminary data.</text>
</comment>
<organism evidence="2 3">
    <name type="scientific">Aureibaculum flavum</name>
    <dbReference type="NCBI Taxonomy" id="2795986"/>
    <lineage>
        <taxon>Bacteria</taxon>
        <taxon>Pseudomonadati</taxon>
        <taxon>Bacteroidota</taxon>
        <taxon>Flavobacteriia</taxon>
        <taxon>Flavobacteriales</taxon>
        <taxon>Flavobacteriaceae</taxon>
        <taxon>Aureibaculum</taxon>
    </lineage>
</organism>
<keyword evidence="3" id="KW-1185">Reference proteome</keyword>
<evidence type="ECO:0000313" key="3">
    <source>
        <dbReference type="Proteomes" id="UP000623301"/>
    </source>
</evidence>
<accession>A0ABS0WRT9</accession>
<evidence type="ECO:0000256" key="1">
    <source>
        <dbReference type="SAM" id="Phobius"/>
    </source>
</evidence>
<gene>
    <name evidence="2" type="ORF">JBL43_10690</name>
</gene>
<reference evidence="2 3" key="1">
    <citation type="submission" date="2020-12" db="EMBL/GenBank/DDBJ databases">
        <title>Aureibaculum luteum sp. nov. and Aureibaculum flavum sp. nov., novel members of the family Flavobacteriaceae isolated from Antarctic intertidal sediments.</title>
        <authorList>
            <person name="He X."/>
            <person name="Zhang X."/>
        </authorList>
    </citation>
    <scope>NUCLEOTIDE SEQUENCE [LARGE SCALE GENOMIC DNA]</scope>
    <source>
        <strain evidence="2 3">A20</strain>
    </source>
</reference>
<sequence length="74" mass="9069">MQLDRNFYFACYISDFMVLIWDPTFLTILFTLFARQYKQYDMEIDSLQKQIFQITTDDKPEFFLLELLKKSANY</sequence>